<dbReference type="EMBL" id="CM042061">
    <property type="protein sequence ID" value="KAI3672946.1"/>
    <property type="molecule type" value="Genomic_DNA"/>
</dbReference>
<evidence type="ECO:0000313" key="1">
    <source>
        <dbReference type="EMBL" id="KAI3672946.1"/>
    </source>
</evidence>
<comment type="caution">
    <text evidence="1">The sequence shown here is derived from an EMBL/GenBank/DDBJ whole genome shotgun (WGS) entry which is preliminary data.</text>
</comment>
<evidence type="ECO:0000313" key="2">
    <source>
        <dbReference type="Proteomes" id="UP001055879"/>
    </source>
</evidence>
<protein>
    <submittedName>
        <fullName evidence="1">Uncharacterized protein</fullName>
    </submittedName>
</protein>
<name>A0ACB8XRZ8_ARCLA</name>
<keyword evidence="2" id="KW-1185">Reference proteome</keyword>
<organism evidence="1 2">
    <name type="scientific">Arctium lappa</name>
    <name type="common">Greater burdock</name>
    <name type="synonym">Lappa major</name>
    <dbReference type="NCBI Taxonomy" id="4217"/>
    <lineage>
        <taxon>Eukaryota</taxon>
        <taxon>Viridiplantae</taxon>
        <taxon>Streptophyta</taxon>
        <taxon>Embryophyta</taxon>
        <taxon>Tracheophyta</taxon>
        <taxon>Spermatophyta</taxon>
        <taxon>Magnoliopsida</taxon>
        <taxon>eudicotyledons</taxon>
        <taxon>Gunneridae</taxon>
        <taxon>Pentapetalae</taxon>
        <taxon>asterids</taxon>
        <taxon>campanulids</taxon>
        <taxon>Asterales</taxon>
        <taxon>Asteraceae</taxon>
        <taxon>Carduoideae</taxon>
        <taxon>Cardueae</taxon>
        <taxon>Arctiinae</taxon>
        <taxon>Arctium</taxon>
    </lineage>
</organism>
<reference evidence="2" key="1">
    <citation type="journal article" date="2022" name="Mol. Ecol. Resour.">
        <title>The genomes of chicory, endive, great burdock and yacon provide insights into Asteraceae palaeo-polyploidization history and plant inulin production.</title>
        <authorList>
            <person name="Fan W."/>
            <person name="Wang S."/>
            <person name="Wang H."/>
            <person name="Wang A."/>
            <person name="Jiang F."/>
            <person name="Liu H."/>
            <person name="Zhao H."/>
            <person name="Xu D."/>
            <person name="Zhang Y."/>
        </authorList>
    </citation>
    <scope>NUCLEOTIDE SEQUENCE [LARGE SCALE GENOMIC DNA]</scope>
    <source>
        <strain evidence="2">cv. Niubang</strain>
    </source>
</reference>
<proteinExistence type="predicted"/>
<reference evidence="1 2" key="2">
    <citation type="journal article" date="2022" name="Mol. Ecol. Resour.">
        <title>The genomes of chicory, endive, great burdock and yacon provide insights into Asteraceae paleo-polyploidization history and plant inulin production.</title>
        <authorList>
            <person name="Fan W."/>
            <person name="Wang S."/>
            <person name="Wang H."/>
            <person name="Wang A."/>
            <person name="Jiang F."/>
            <person name="Liu H."/>
            <person name="Zhao H."/>
            <person name="Xu D."/>
            <person name="Zhang Y."/>
        </authorList>
    </citation>
    <scope>NUCLEOTIDE SEQUENCE [LARGE SCALE GENOMIC DNA]</scope>
    <source>
        <strain evidence="2">cv. Niubang</strain>
    </source>
</reference>
<accession>A0ACB8XRZ8</accession>
<gene>
    <name evidence="1" type="ORF">L6452_39050</name>
</gene>
<dbReference type="Proteomes" id="UP001055879">
    <property type="component" value="Linkage Group LG15"/>
</dbReference>
<sequence length="103" mass="11776">MHQIILYGLVRVVVGGCVSFIRVKEVYGYLPNFLEDHEETEGDEDKRDWYGDDHQEEDKGDVQDGLANDDVFERIPDTFQGESSKPWGGHLDEGYGENGVKKR</sequence>